<dbReference type="KEGG" id="rpx:Rpdx1_2968"/>
<dbReference type="BioCyc" id="RPAL652103:RPDX1_RS24965-MONOMER"/>
<reference evidence="1" key="1">
    <citation type="submission" date="2010-12" db="EMBL/GenBank/DDBJ databases">
        <title>Complete sequence of Rhodopseudomonas palustris DX-1.</title>
        <authorList>
            <consortium name="US DOE Joint Genome Institute"/>
            <person name="Lucas S."/>
            <person name="Copeland A."/>
            <person name="Lapidus A."/>
            <person name="Cheng J.-F."/>
            <person name="Goodwin L."/>
            <person name="Pitluck S."/>
            <person name="Misra M."/>
            <person name="Chertkov O."/>
            <person name="Detter J.C."/>
            <person name="Han C."/>
            <person name="Tapia R."/>
            <person name="Land M."/>
            <person name="Hauser L."/>
            <person name="Kyrpides N."/>
            <person name="Ivanova N."/>
            <person name="Ovchinnikova G."/>
            <person name="Logan B."/>
            <person name="Oda Y."/>
            <person name="Harwood C."/>
            <person name="Woyke T."/>
        </authorList>
    </citation>
    <scope>NUCLEOTIDE SEQUENCE [LARGE SCALE GENOMIC DNA]</scope>
    <source>
        <strain evidence="1">DX-1</strain>
    </source>
</reference>
<dbReference type="AlphaFoldDB" id="E6VL54"/>
<dbReference type="GO" id="GO:0005839">
    <property type="term" value="C:proteasome core complex"/>
    <property type="evidence" value="ECO:0007669"/>
    <property type="project" value="InterPro"/>
</dbReference>
<dbReference type="EMBL" id="CP002418">
    <property type="protein sequence ID" value="ADU44549.1"/>
    <property type="molecule type" value="Genomic_DNA"/>
</dbReference>
<dbReference type="InterPro" id="IPR001353">
    <property type="entry name" value="Proteasome_sua/b"/>
</dbReference>
<dbReference type="HOGENOM" id="CLU_1711864_0_0_5"/>
<dbReference type="SUPFAM" id="SSF56235">
    <property type="entry name" value="N-terminal nucleophile aminohydrolases (Ntn hydrolases)"/>
    <property type="match status" value="1"/>
</dbReference>
<evidence type="ECO:0000313" key="1">
    <source>
        <dbReference type="EMBL" id="ADU44549.1"/>
    </source>
</evidence>
<organism evidence="1 2">
    <name type="scientific">Rhodopseudomonas palustris (strain DX-1)</name>
    <dbReference type="NCBI Taxonomy" id="652103"/>
    <lineage>
        <taxon>Bacteria</taxon>
        <taxon>Pseudomonadati</taxon>
        <taxon>Pseudomonadota</taxon>
        <taxon>Alphaproteobacteria</taxon>
        <taxon>Hyphomicrobiales</taxon>
        <taxon>Nitrobacteraceae</taxon>
        <taxon>Rhodopseudomonas</taxon>
    </lineage>
</organism>
<sequence>MTTIAWRDGVLAADGRVTYGGSLILTDNCKKIRRLSDGSLFALCGDPVLEERLIEWLENCEEGESPPPQGKDFTAILVDHDGALSTYEGSGDRFMPMYDGFAAFGSGMDFAYGAMEVGATAEEAVKAAARRNVSTGGVVQVERPGLIDEDEED</sequence>
<dbReference type="Pfam" id="PF00227">
    <property type="entry name" value="Proteasome"/>
    <property type="match status" value="1"/>
</dbReference>
<dbReference type="eggNOG" id="ENOG5033CCM">
    <property type="taxonomic scope" value="Bacteria"/>
</dbReference>
<dbReference type="Proteomes" id="UP000001402">
    <property type="component" value="Chromosome"/>
</dbReference>
<dbReference type="GO" id="GO:0051603">
    <property type="term" value="P:proteolysis involved in protein catabolic process"/>
    <property type="evidence" value="ECO:0007669"/>
    <property type="project" value="InterPro"/>
</dbReference>
<proteinExistence type="predicted"/>
<protein>
    <submittedName>
        <fullName evidence="1">20S proteasome A and B subunits</fullName>
    </submittedName>
</protein>
<keyword evidence="1" id="KW-0647">Proteasome</keyword>
<accession>E6VL54</accession>
<dbReference type="Gene3D" id="3.60.20.10">
    <property type="entry name" value="Glutamine Phosphoribosylpyrophosphate, subunit 1, domain 1"/>
    <property type="match status" value="2"/>
</dbReference>
<evidence type="ECO:0000313" key="2">
    <source>
        <dbReference type="Proteomes" id="UP000001402"/>
    </source>
</evidence>
<dbReference type="OrthoDB" id="8086914at2"/>
<dbReference type="STRING" id="652103.Rpdx1_2968"/>
<name>E6VL54_RHOPX</name>
<dbReference type="InterPro" id="IPR029055">
    <property type="entry name" value="Ntn_hydrolases_N"/>
</dbReference>
<gene>
    <name evidence="1" type="ordered locus">Rpdx1_2968</name>
</gene>